<dbReference type="Pfam" id="PF13416">
    <property type="entry name" value="SBP_bac_8"/>
    <property type="match status" value="1"/>
</dbReference>
<evidence type="ECO:0000313" key="2">
    <source>
        <dbReference type="EMBL" id="MBC5779140.1"/>
    </source>
</evidence>
<evidence type="ECO:0000256" key="1">
    <source>
        <dbReference type="SAM" id="SignalP"/>
    </source>
</evidence>
<accession>A0ABR7IGK1</accession>
<protein>
    <submittedName>
        <fullName evidence="2">Carbohydrate ABC transporter substrate-binding protein</fullName>
    </submittedName>
</protein>
<evidence type="ECO:0000313" key="3">
    <source>
        <dbReference type="Proteomes" id="UP000649826"/>
    </source>
</evidence>
<dbReference type="RefSeq" id="WP_186994534.1">
    <property type="nucleotide sequence ID" value="NZ_JACOQG010000006.1"/>
</dbReference>
<dbReference type="Proteomes" id="UP000649826">
    <property type="component" value="Unassembled WGS sequence"/>
</dbReference>
<dbReference type="Gene3D" id="3.40.190.10">
    <property type="entry name" value="Periplasmic binding protein-like II"/>
    <property type="match status" value="1"/>
</dbReference>
<sequence length="427" mass="46240">MKKKGFLSILLATAMLGSMVGAVPAAAADEDQTLTVWCWDPNFNIYAMQQAEKIYQEDHPDFKLDIQENVYNDIETKLITAATSGDYSTLPDIFLMQDYSYHKDVTSFPDVFTELTESGIDFTQFSAGKLADSTVDGKNYGVPFDNGATIMAIRSDIVEEAGLTTDDFKDITWSKFMELAKTVKDKTGTPMLTTSGGSELVLEMLQSAGASPIVDGEVKIADNEVLKQAVEVYAQLVNEGYMTEYTDWDQYIASMNNGDAAGVINGCWIMSSVQAAEDQAGKWAVVNMPALDDVDGATNYANCGGASWAVSSNCKNPELAYDFIKSTFGGSVELYDDLLVNAGAIASYLPAAESDVYQEASDFYGGQKVYADIVDFASKVPAFDCGAYYSDVRSALTDVITNVVQNGADVADELQTAQDTVEFNIEG</sequence>
<proteinExistence type="predicted"/>
<dbReference type="EMBL" id="JACOQG010000006">
    <property type="protein sequence ID" value="MBC5779140.1"/>
    <property type="molecule type" value="Genomic_DNA"/>
</dbReference>
<dbReference type="PANTHER" id="PTHR43649">
    <property type="entry name" value="ARABINOSE-BINDING PROTEIN-RELATED"/>
    <property type="match status" value="1"/>
</dbReference>
<dbReference type="SUPFAM" id="SSF53850">
    <property type="entry name" value="Periplasmic binding protein-like II"/>
    <property type="match status" value="1"/>
</dbReference>
<dbReference type="PANTHER" id="PTHR43649:SF32">
    <property type="entry name" value="SUGAR BINDING SECRETED PROTEIN"/>
    <property type="match status" value="1"/>
</dbReference>
<organism evidence="2 3">
    <name type="scientific">Blautia difficilis</name>
    <dbReference type="NCBI Taxonomy" id="2763027"/>
    <lineage>
        <taxon>Bacteria</taxon>
        <taxon>Bacillati</taxon>
        <taxon>Bacillota</taxon>
        <taxon>Clostridia</taxon>
        <taxon>Lachnospirales</taxon>
        <taxon>Lachnospiraceae</taxon>
        <taxon>Blautia</taxon>
    </lineage>
</organism>
<feature type="signal peptide" evidence="1">
    <location>
        <begin position="1"/>
        <end position="27"/>
    </location>
</feature>
<keyword evidence="1" id="KW-0732">Signal</keyword>
<gene>
    <name evidence="2" type="ORF">H8Z82_05625</name>
</gene>
<comment type="caution">
    <text evidence="2">The sequence shown here is derived from an EMBL/GenBank/DDBJ whole genome shotgun (WGS) entry which is preliminary data.</text>
</comment>
<name>A0ABR7IGK1_9FIRM</name>
<feature type="chain" id="PRO_5046657343" evidence="1">
    <location>
        <begin position="28"/>
        <end position="427"/>
    </location>
</feature>
<dbReference type="InterPro" id="IPR006059">
    <property type="entry name" value="SBP"/>
</dbReference>
<reference evidence="2 3" key="1">
    <citation type="submission" date="2020-08" db="EMBL/GenBank/DDBJ databases">
        <title>Genome public.</title>
        <authorList>
            <person name="Liu C."/>
            <person name="Sun Q."/>
        </authorList>
    </citation>
    <scope>NUCLEOTIDE SEQUENCE [LARGE SCALE GENOMIC DNA]</scope>
    <source>
        <strain evidence="2 3">M29</strain>
    </source>
</reference>
<dbReference type="InterPro" id="IPR050490">
    <property type="entry name" value="Bact_solute-bd_prot1"/>
</dbReference>
<keyword evidence="3" id="KW-1185">Reference proteome</keyword>